<evidence type="ECO:0000259" key="4">
    <source>
        <dbReference type="PROSITE" id="PS51194"/>
    </source>
</evidence>
<keyword evidence="2" id="KW-0175">Coiled coil</keyword>
<dbReference type="InterPro" id="IPR001650">
    <property type="entry name" value="Helicase_C-like"/>
</dbReference>
<feature type="region of interest" description="Disordered" evidence="3">
    <location>
        <begin position="417"/>
        <end position="558"/>
    </location>
</feature>
<name>A0A174NPK6_BACT4</name>
<dbReference type="SMART" id="SM00487">
    <property type="entry name" value="DEXDc"/>
    <property type="match status" value="1"/>
</dbReference>
<dbReference type="GO" id="GO:0008170">
    <property type="term" value="F:N-methyltransferase activity"/>
    <property type="evidence" value="ECO:0007669"/>
    <property type="project" value="InterPro"/>
</dbReference>
<dbReference type="InterPro" id="IPR027417">
    <property type="entry name" value="P-loop_NTPase"/>
</dbReference>
<sequence>MAYNKKAHLRDNIEAIRLMFRLEKEQRTATPEEAGTLAAYSGFGGIKAVLSPFGKLTDILRWTQADRELFPLVTELHNVLHDGAADEREYKRLVESVKASTFTAFYTPPAIVNAIASSLGEHGVSPGRFLDPSSGTGNFVSAFQPQFHSAAGNAPEIVAYEKDLLTGRILARLHPEAQVNIKGFEELPPHRNGYFDVVSSNIPFGDIRVFDPSFDNGTARRFALNSLHNYFFAKGLDAVREGGILAFITSQGVMNSAMAYPVRQYLMNQSRLLSAVRLPNNLFTDYAGTEVGSDLVILQKDTLSQREYTPLERSFVEVGTQADGTTQNEYFEHTAAIVHTRGHVGTDPYGKPARIYLHDGGMEAIAADMKYFLDRNLSEQLDLDLYLRHSPVQEFRNLVSRPAETMQQRIAQVREINRSGDVSGHSTSTDQQTVQVERRTPTPEQPSTDARPTAAKTTPEPAMSLYDLFGFTQEERSQVRKRKTRRKKEDSGQLSLFDIPPLEQHSAMQTVPTEPAPQEKERQEQERQERERRRQEEEAARQERMKPRPYPADLQGHHRNGSLVDDDGQIGYLSAIGEAAPVFNPLDLPERQRRRASLYIEIRDTYHHLYENEAAIHAENPALRTMLNTLYDDFIRQFGNLNDKKNIDLFRMDAGNREILSLERYIDGRAVKADIFDHPVSYNINEITHTDDVHEALTASLNKYGNVNMSYMESLTDKSQSALLEELRGRIFYNPLSKNYEIADRFISGNVMAKAEHIEEYLQSHPDNGEARISLEALRQSLPTPIPFEDLDFNFGERWIPAAVYSRYASWLFDTDVSVRYTASSDEYSIRADMTSPRIMNQYSVRSESRIFNGIALMRHAIHNTTPNITKTVLDKAGNEMKIRDPEVTLLANSKIDEIRNGFSDWLMEQSPEFKRKMADMYNRKFNCFVRPKYDGSHQSFPGLDLKGLGIPDLYPSQKDCIWMLKQNGGGIADHEVGGGKTLIMCCAAYEMKRLGLANKPLITGLKANIHEIAQTFATAYPNAKVLYPGKEDFTPERRVEIFHQMKNNDWDAIILSHEQFGMIPQSPEIQRDILQQELDSVEENLEVLYQQGAEVSNAQIKGMEKRKMNLEARLKGLLHEIETRKDDVADFKRMGIDHLFVDESHRFKNLMFTTRHDRVAGLGNSEGSQRALNMLFALRTIQQRTGKDLGATFLSGTTISNSLTELYLLFKYLRPKELERQGINSFDAWAAVFARKSVDYEFSVTNEVVQKERFRYFIKVPELASFYSEITDFRTAADIGIDRPEKNEILHNIPPTPDQREFIQKLIEFAKTGNATVLGRPPLNEREEKAKMLIATDYARKMSLDMRLIDPLSYGDDKDNKATHCADMIAKYYNKYAGHKGTQFVFSDLGTYKPDQWNPYSEIKRKLVEDHGIPEDQIRFIQEAKTEKKRKAMIEAMNEGKIRVLFGSTEMLGTGVNAQKRCVAIHHLDAPWRPSDLQQRNGRGIRKGNEVAKLYADNKVDVIIYAVEKSLDSYKFNLLYNKQLFITQLKQNNMGCRTIDEGGMDEKGGIPFSEYVAVLSGNTDLLDKARLEKRIAGMEGERKAFQRGKGESRIKLETFLANRASNDDIIARVRKDKAAIESRMQYDKEGNRLNPLKIDGVASDDPKVIAAKLHEIEDRERTHGQPKVIGSLYGFDIVVKTDTTVKDGLDFCENRFFVRGEGNFLYNYNNGRLAIDPKTACQNFINAFDSIPRLIEKYTRDNEAIEKELPVLEQVVEEVWKKEDELKQLKADLAALDRKILLSLKSVDTQEKNNDGVIEVVPSQPVTPDGQDNAPVAGIPVVDAPPGSPSPNSVPTQDTPPAEPYVHRMPDFLTDRQRTPPKLSGMPQSISIKEAMDTLDGKLVIGGVPKLGNKDDPDPDQPEKPKPKLKL</sequence>
<feature type="domain" description="Helicase C-terminal" evidence="4">
    <location>
        <begin position="1369"/>
        <end position="1536"/>
    </location>
</feature>
<evidence type="ECO:0000256" key="2">
    <source>
        <dbReference type="SAM" id="Coils"/>
    </source>
</evidence>
<dbReference type="PROSITE" id="PS51194">
    <property type="entry name" value="HELICASE_CTER"/>
    <property type="match status" value="1"/>
</dbReference>
<feature type="compositionally biased region" description="Basic and acidic residues" evidence="3">
    <location>
        <begin position="517"/>
        <end position="546"/>
    </location>
</feature>
<comment type="similarity">
    <text evidence="1">Belongs to the N(4)/N(6)-methyltransferase family.</text>
</comment>
<organism evidence="5 6">
    <name type="scientific">Bacteroides thetaiotaomicron</name>
    <dbReference type="NCBI Taxonomy" id="818"/>
    <lineage>
        <taxon>Bacteria</taxon>
        <taxon>Pseudomonadati</taxon>
        <taxon>Bacteroidota</taxon>
        <taxon>Bacteroidia</taxon>
        <taxon>Bacteroidales</taxon>
        <taxon>Bacteroidaceae</taxon>
        <taxon>Bacteroides</taxon>
    </lineage>
</organism>
<feature type="compositionally biased region" description="Polar residues" evidence="3">
    <location>
        <begin position="424"/>
        <end position="435"/>
    </location>
</feature>
<gene>
    <name evidence="5" type="ORF">ERS852511_02279</name>
</gene>
<dbReference type="Proteomes" id="UP000095576">
    <property type="component" value="Unassembled WGS sequence"/>
</dbReference>
<keyword evidence="5" id="KW-0808">Transferase</keyword>
<protein>
    <submittedName>
        <fullName evidence="5">Putative DNA methylase</fullName>
    </submittedName>
</protein>
<evidence type="ECO:0000256" key="1">
    <source>
        <dbReference type="ARBA" id="ARBA00006594"/>
    </source>
</evidence>
<evidence type="ECO:0000313" key="5">
    <source>
        <dbReference type="EMBL" id="CUP49191.1"/>
    </source>
</evidence>
<dbReference type="RefSeq" id="WP_055299757.1">
    <property type="nucleotide sequence ID" value="NZ_CZAP01000006.1"/>
</dbReference>
<dbReference type="Pfam" id="PF00271">
    <property type="entry name" value="Helicase_C"/>
    <property type="match status" value="1"/>
</dbReference>
<dbReference type="SUPFAM" id="SSF52540">
    <property type="entry name" value="P-loop containing nucleoside triphosphate hydrolases"/>
    <property type="match status" value="2"/>
</dbReference>
<dbReference type="CDD" id="cd02440">
    <property type="entry name" value="AdoMet_MTases"/>
    <property type="match status" value="1"/>
</dbReference>
<dbReference type="InterPro" id="IPR003356">
    <property type="entry name" value="DNA_methylase_A-5"/>
</dbReference>
<dbReference type="Gene3D" id="3.40.50.300">
    <property type="entry name" value="P-loop containing nucleotide triphosphate hydrolases"/>
    <property type="match status" value="2"/>
</dbReference>
<feature type="coiled-coil region" evidence="2">
    <location>
        <begin position="1072"/>
        <end position="1121"/>
    </location>
</feature>
<feature type="region of interest" description="Disordered" evidence="3">
    <location>
        <begin position="1800"/>
        <end position="1848"/>
    </location>
</feature>
<feature type="compositionally biased region" description="Basic and acidic residues" evidence="3">
    <location>
        <begin position="1893"/>
        <end position="1912"/>
    </location>
</feature>
<evidence type="ECO:0000256" key="3">
    <source>
        <dbReference type="SAM" id="MobiDB-lite"/>
    </source>
</evidence>
<dbReference type="InterPro" id="IPR029063">
    <property type="entry name" value="SAM-dependent_MTases_sf"/>
</dbReference>
<feature type="coiled-coil region" evidence="2">
    <location>
        <begin position="1736"/>
        <end position="1780"/>
    </location>
</feature>
<accession>A0A174NPK6</accession>
<feature type="compositionally biased region" description="Polar residues" evidence="3">
    <location>
        <begin position="1831"/>
        <end position="1840"/>
    </location>
</feature>
<dbReference type="Pfam" id="PF02384">
    <property type="entry name" value="N6_Mtase"/>
    <property type="match status" value="1"/>
</dbReference>
<dbReference type="SMART" id="SM00490">
    <property type="entry name" value="HELICc"/>
    <property type="match status" value="1"/>
</dbReference>
<dbReference type="Gene3D" id="3.40.50.150">
    <property type="entry name" value="Vaccinia Virus protein VP39"/>
    <property type="match status" value="1"/>
</dbReference>
<feature type="region of interest" description="Disordered" evidence="3">
    <location>
        <begin position="1885"/>
        <end position="1912"/>
    </location>
</feature>
<evidence type="ECO:0000313" key="6">
    <source>
        <dbReference type="Proteomes" id="UP000095576"/>
    </source>
</evidence>
<dbReference type="GO" id="GO:0032259">
    <property type="term" value="P:methylation"/>
    <property type="evidence" value="ECO:0007669"/>
    <property type="project" value="UniProtKB-KW"/>
</dbReference>
<proteinExistence type="inferred from homology"/>
<dbReference type="EMBL" id="CZAP01000006">
    <property type="protein sequence ID" value="CUP49191.1"/>
    <property type="molecule type" value="Genomic_DNA"/>
</dbReference>
<dbReference type="InterPro" id="IPR014001">
    <property type="entry name" value="Helicase_ATP-bd"/>
</dbReference>
<dbReference type="PANTHER" id="PTHR41313">
    <property type="entry name" value="ADENINE-SPECIFIC METHYLTRANSFERASE"/>
    <property type="match status" value="1"/>
</dbReference>
<dbReference type="GO" id="GO:0003677">
    <property type="term" value="F:DNA binding"/>
    <property type="evidence" value="ECO:0007669"/>
    <property type="project" value="InterPro"/>
</dbReference>
<dbReference type="InterPro" id="IPR052933">
    <property type="entry name" value="DNA_Protect_Modify"/>
</dbReference>
<dbReference type="PANTHER" id="PTHR41313:SF1">
    <property type="entry name" value="DNA METHYLASE ADENINE-SPECIFIC DOMAIN-CONTAINING PROTEIN"/>
    <property type="match status" value="1"/>
</dbReference>
<keyword evidence="5" id="KW-0489">Methyltransferase</keyword>
<dbReference type="SUPFAM" id="SSF53335">
    <property type="entry name" value="S-adenosyl-L-methionine-dependent methyltransferases"/>
    <property type="match status" value="1"/>
</dbReference>
<reference evidence="5 6" key="1">
    <citation type="submission" date="2015-09" db="EMBL/GenBank/DDBJ databases">
        <authorList>
            <consortium name="Pathogen Informatics"/>
        </authorList>
    </citation>
    <scope>NUCLEOTIDE SEQUENCE [LARGE SCALE GENOMIC DNA]</scope>
    <source>
        <strain evidence="5 6">2789STDY5834899</strain>
    </source>
</reference>
<dbReference type="PRINTS" id="PR00507">
    <property type="entry name" value="N12N6MTFRASE"/>
</dbReference>